<evidence type="ECO:0000256" key="7">
    <source>
        <dbReference type="ARBA" id="ARBA00022723"/>
    </source>
</evidence>
<evidence type="ECO:0000256" key="11">
    <source>
        <dbReference type="ARBA" id="ARBA00035025"/>
    </source>
</evidence>
<dbReference type="GO" id="GO:0003723">
    <property type="term" value="F:RNA binding"/>
    <property type="evidence" value="ECO:0007669"/>
    <property type="project" value="UniProtKB-KW"/>
</dbReference>
<evidence type="ECO:0000256" key="5">
    <source>
        <dbReference type="ARBA" id="ARBA00022679"/>
    </source>
</evidence>
<evidence type="ECO:0000256" key="8">
    <source>
        <dbReference type="ARBA" id="ARBA00022842"/>
    </source>
</evidence>
<dbReference type="STRING" id="3750.A0A498J5C4"/>
<dbReference type="Proteomes" id="UP000290289">
    <property type="component" value="Chromosome 9"/>
</dbReference>
<comment type="cofactor">
    <cofactor evidence="1">
        <name>Mg(2+)</name>
        <dbReference type="ChEBI" id="CHEBI:18420"/>
    </cofactor>
</comment>
<evidence type="ECO:0000256" key="10">
    <source>
        <dbReference type="ARBA" id="ARBA00023158"/>
    </source>
</evidence>
<dbReference type="GO" id="GO:0005634">
    <property type="term" value="C:nucleus"/>
    <property type="evidence" value="ECO:0007669"/>
    <property type="project" value="TreeGrafter"/>
</dbReference>
<dbReference type="GO" id="GO:0090486">
    <property type="term" value="F:small RNA 2'-O-methyltransferase activity"/>
    <property type="evidence" value="ECO:0007669"/>
    <property type="project" value="UniProtKB-EC"/>
</dbReference>
<dbReference type="Gene3D" id="3.40.50.150">
    <property type="entry name" value="Vaccinia Virus protein VP39"/>
    <property type="match status" value="1"/>
</dbReference>
<dbReference type="InterPro" id="IPR029063">
    <property type="entry name" value="SAM-dependent_MTases_sf"/>
</dbReference>
<dbReference type="GO" id="GO:0001510">
    <property type="term" value="P:RNA methylation"/>
    <property type="evidence" value="ECO:0007669"/>
    <property type="project" value="InterPro"/>
</dbReference>
<keyword evidence="14" id="KW-1185">Reference proteome</keyword>
<dbReference type="GO" id="GO:0030422">
    <property type="term" value="P:siRNA processing"/>
    <property type="evidence" value="ECO:0007669"/>
    <property type="project" value="TreeGrafter"/>
</dbReference>
<dbReference type="GO" id="GO:0046872">
    <property type="term" value="F:metal ion binding"/>
    <property type="evidence" value="ECO:0007669"/>
    <property type="project" value="UniProtKB-KW"/>
</dbReference>
<gene>
    <name evidence="13" type="ORF">DVH24_000592</name>
</gene>
<evidence type="ECO:0000256" key="4">
    <source>
        <dbReference type="ARBA" id="ARBA00022603"/>
    </source>
</evidence>
<keyword evidence="4" id="KW-0489">Methyltransferase</keyword>
<dbReference type="AlphaFoldDB" id="A0A498J5C4"/>
<evidence type="ECO:0000256" key="1">
    <source>
        <dbReference type="ARBA" id="ARBA00001946"/>
    </source>
</evidence>
<keyword evidence="8" id="KW-0460">Magnesium</keyword>
<sequence length="172" mass="19568">MKPLATGKCRKNGCPINLVKMLERKRQSQLAAYTTFRTQRKNSHKSIVDPKEWQVEPKSLLDAHFLNSDVKILHSKFDSNSNVSTSAMKFSFPCDGSITNFDSWSSGFDIGACVEVIEHMEENQASEFGNGLIVLFNGGDDDIPWRPRKRTRNSFIINFGHRQQQNKESPMT</sequence>
<dbReference type="GO" id="GO:0005737">
    <property type="term" value="C:cytoplasm"/>
    <property type="evidence" value="ECO:0007669"/>
    <property type="project" value="TreeGrafter"/>
</dbReference>
<evidence type="ECO:0000313" key="13">
    <source>
        <dbReference type="EMBL" id="RXH88993.1"/>
    </source>
</evidence>
<evidence type="ECO:0000256" key="9">
    <source>
        <dbReference type="ARBA" id="ARBA00022884"/>
    </source>
</evidence>
<dbReference type="InterPro" id="IPR026610">
    <property type="entry name" value="Hen1"/>
</dbReference>
<dbReference type="EMBL" id="RDQH01000335">
    <property type="protein sequence ID" value="RXH88993.1"/>
    <property type="molecule type" value="Genomic_DNA"/>
</dbReference>
<dbReference type="PANTHER" id="PTHR21404:SF3">
    <property type="entry name" value="SMALL RNA 2'-O-METHYLTRANSFERASE"/>
    <property type="match status" value="1"/>
</dbReference>
<comment type="catalytic activity">
    <reaction evidence="12">
        <text>small RNA 3'-end nucleotide + S-adenosyl-L-methionine = small RNA 3'-end 2'-O-methylnucleotide + S-adenosyl-L-homocysteine + H(+)</text>
        <dbReference type="Rhea" id="RHEA:37887"/>
        <dbReference type="Rhea" id="RHEA-COMP:10415"/>
        <dbReference type="Rhea" id="RHEA-COMP:10416"/>
        <dbReference type="ChEBI" id="CHEBI:15378"/>
        <dbReference type="ChEBI" id="CHEBI:57856"/>
        <dbReference type="ChEBI" id="CHEBI:59789"/>
        <dbReference type="ChEBI" id="CHEBI:74896"/>
        <dbReference type="ChEBI" id="CHEBI:74898"/>
        <dbReference type="EC" id="2.1.1.386"/>
    </reaction>
</comment>
<name>A0A498J5C4_MALDO</name>
<evidence type="ECO:0000256" key="2">
    <source>
        <dbReference type="ARBA" id="ARBA00009026"/>
    </source>
</evidence>
<keyword evidence="6" id="KW-0949">S-adenosyl-L-methionine</keyword>
<proteinExistence type="inferred from homology"/>
<evidence type="ECO:0000256" key="3">
    <source>
        <dbReference type="ARBA" id="ARBA00021330"/>
    </source>
</evidence>
<keyword evidence="10" id="KW-0943">RNA-mediated gene silencing</keyword>
<evidence type="ECO:0000256" key="6">
    <source>
        <dbReference type="ARBA" id="ARBA00022691"/>
    </source>
</evidence>
<organism evidence="13 14">
    <name type="scientific">Malus domestica</name>
    <name type="common">Apple</name>
    <name type="synonym">Pyrus malus</name>
    <dbReference type="NCBI Taxonomy" id="3750"/>
    <lineage>
        <taxon>Eukaryota</taxon>
        <taxon>Viridiplantae</taxon>
        <taxon>Streptophyta</taxon>
        <taxon>Embryophyta</taxon>
        <taxon>Tracheophyta</taxon>
        <taxon>Spermatophyta</taxon>
        <taxon>Magnoliopsida</taxon>
        <taxon>eudicotyledons</taxon>
        <taxon>Gunneridae</taxon>
        <taxon>Pentapetalae</taxon>
        <taxon>rosids</taxon>
        <taxon>fabids</taxon>
        <taxon>Rosales</taxon>
        <taxon>Rosaceae</taxon>
        <taxon>Amygdaloideae</taxon>
        <taxon>Maleae</taxon>
        <taxon>Malus</taxon>
    </lineage>
</organism>
<reference evidence="13 14" key="1">
    <citation type="submission" date="2018-10" db="EMBL/GenBank/DDBJ databases">
        <title>A high-quality apple genome assembly.</title>
        <authorList>
            <person name="Hu J."/>
        </authorList>
    </citation>
    <scope>NUCLEOTIDE SEQUENCE [LARGE SCALE GENOMIC DNA]</scope>
    <source>
        <strain evidence="14">cv. HFTH1</strain>
        <tissue evidence="13">Young leaf</tissue>
    </source>
</reference>
<accession>A0A498J5C4</accession>
<keyword evidence="9" id="KW-0694">RNA-binding</keyword>
<keyword evidence="7" id="KW-0479">Metal-binding</keyword>
<comment type="caution">
    <text evidence="13">The sequence shown here is derived from an EMBL/GenBank/DDBJ whole genome shotgun (WGS) entry which is preliminary data.</text>
</comment>
<evidence type="ECO:0000256" key="12">
    <source>
        <dbReference type="ARBA" id="ARBA00048418"/>
    </source>
</evidence>
<keyword evidence="5" id="KW-0808">Transferase</keyword>
<comment type="similarity">
    <text evidence="2">Belongs to the methyltransferase superfamily. HEN1 family.</text>
</comment>
<dbReference type="PANTHER" id="PTHR21404">
    <property type="entry name" value="HEN1"/>
    <property type="match status" value="1"/>
</dbReference>
<protein>
    <recommendedName>
        <fullName evidence="3">Small RNA 2'-O-methyltransferase</fullName>
        <ecNumber evidence="11">2.1.1.386</ecNumber>
    </recommendedName>
</protein>
<evidence type="ECO:0000313" key="14">
    <source>
        <dbReference type="Proteomes" id="UP000290289"/>
    </source>
</evidence>
<dbReference type="EC" id="2.1.1.386" evidence="11"/>